<reference evidence="2" key="1">
    <citation type="journal article" date="2019" name="Int. J. Syst. Evol. Microbiol.">
        <title>The Global Catalogue of Microorganisms (GCM) 10K type strain sequencing project: providing services to taxonomists for standard genome sequencing and annotation.</title>
        <authorList>
            <consortium name="The Broad Institute Genomics Platform"/>
            <consortium name="The Broad Institute Genome Sequencing Center for Infectious Disease"/>
            <person name="Wu L."/>
            <person name="Ma J."/>
        </authorList>
    </citation>
    <scope>NUCLEOTIDE SEQUENCE [LARGE SCALE GENOMIC DNA]</scope>
    <source>
        <strain evidence="2">CECT 8288</strain>
    </source>
</reference>
<organism evidence="1 2">
    <name type="scientific">Reinekea marina</name>
    <dbReference type="NCBI Taxonomy" id="1310421"/>
    <lineage>
        <taxon>Bacteria</taxon>
        <taxon>Pseudomonadati</taxon>
        <taxon>Pseudomonadota</taxon>
        <taxon>Gammaproteobacteria</taxon>
        <taxon>Oceanospirillales</taxon>
        <taxon>Saccharospirillaceae</taxon>
        <taxon>Reinekea</taxon>
    </lineage>
</organism>
<name>A0ABV7WUY2_9GAMM</name>
<dbReference type="EMBL" id="JBHRYN010000069">
    <property type="protein sequence ID" value="MFC3703091.1"/>
    <property type="molecule type" value="Genomic_DNA"/>
</dbReference>
<dbReference type="Proteomes" id="UP001595710">
    <property type="component" value="Unassembled WGS sequence"/>
</dbReference>
<accession>A0ABV7WUY2</accession>
<keyword evidence="2" id="KW-1185">Reference proteome</keyword>
<gene>
    <name evidence="1" type="ORF">ACFOND_15790</name>
</gene>
<sequence length="77" mass="8540">MMTQAVKDNVIRLSQKRPELALERLKRATGLDFDAAPQSLVNLAEQELSSHLEQVESEQAPVLTEVVEGPVWAKLAD</sequence>
<dbReference type="RefSeq" id="WP_290280020.1">
    <property type="nucleotide sequence ID" value="NZ_JAUFQI010000001.1"/>
</dbReference>
<evidence type="ECO:0000313" key="2">
    <source>
        <dbReference type="Proteomes" id="UP001595710"/>
    </source>
</evidence>
<evidence type="ECO:0000313" key="1">
    <source>
        <dbReference type="EMBL" id="MFC3703091.1"/>
    </source>
</evidence>
<protein>
    <recommendedName>
        <fullName evidence="3">Nif11-like leader peptide family natural product</fullName>
    </recommendedName>
</protein>
<evidence type="ECO:0008006" key="3">
    <source>
        <dbReference type="Google" id="ProtNLM"/>
    </source>
</evidence>
<comment type="caution">
    <text evidence="1">The sequence shown here is derived from an EMBL/GenBank/DDBJ whole genome shotgun (WGS) entry which is preliminary data.</text>
</comment>
<proteinExistence type="predicted"/>